<keyword evidence="2" id="KW-0472">Membrane</keyword>
<keyword evidence="2" id="KW-0812">Transmembrane</keyword>
<keyword evidence="2" id="KW-1133">Transmembrane helix</keyword>
<organism evidence="4 5">
    <name type="scientific">Petrolisthes cinctipes</name>
    <name type="common">Flat porcelain crab</name>
    <dbReference type="NCBI Taxonomy" id="88211"/>
    <lineage>
        <taxon>Eukaryota</taxon>
        <taxon>Metazoa</taxon>
        <taxon>Ecdysozoa</taxon>
        <taxon>Arthropoda</taxon>
        <taxon>Crustacea</taxon>
        <taxon>Multicrustacea</taxon>
        <taxon>Malacostraca</taxon>
        <taxon>Eumalacostraca</taxon>
        <taxon>Eucarida</taxon>
        <taxon>Decapoda</taxon>
        <taxon>Pleocyemata</taxon>
        <taxon>Anomura</taxon>
        <taxon>Galatheoidea</taxon>
        <taxon>Porcellanidae</taxon>
        <taxon>Petrolisthes</taxon>
    </lineage>
</organism>
<evidence type="ECO:0000256" key="2">
    <source>
        <dbReference type="SAM" id="Phobius"/>
    </source>
</evidence>
<feature type="compositionally biased region" description="Basic residues" evidence="1">
    <location>
        <begin position="267"/>
        <end position="277"/>
    </location>
</feature>
<keyword evidence="3" id="KW-0732">Signal</keyword>
<evidence type="ECO:0000313" key="5">
    <source>
        <dbReference type="Proteomes" id="UP001286313"/>
    </source>
</evidence>
<comment type="caution">
    <text evidence="4">The sequence shown here is derived from an EMBL/GenBank/DDBJ whole genome shotgun (WGS) entry which is preliminary data.</text>
</comment>
<evidence type="ECO:0000313" key="4">
    <source>
        <dbReference type="EMBL" id="KAK3857474.1"/>
    </source>
</evidence>
<feature type="transmembrane region" description="Helical" evidence="2">
    <location>
        <begin position="228"/>
        <end position="250"/>
    </location>
</feature>
<protein>
    <submittedName>
        <fullName evidence="4">Uncharacterized protein</fullName>
    </submittedName>
</protein>
<feature type="signal peptide" evidence="3">
    <location>
        <begin position="1"/>
        <end position="21"/>
    </location>
</feature>
<evidence type="ECO:0000256" key="1">
    <source>
        <dbReference type="SAM" id="MobiDB-lite"/>
    </source>
</evidence>
<evidence type="ECO:0000256" key="3">
    <source>
        <dbReference type="SAM" id="SignalP"/>
    </source>
</evidence>
<feature type="region of interest" description="Disordered" evidence="1">
    <location>
        <begin position="114"/>
        <end position="150"/>
    </location>
</feature>
<feature type="region of interest" description="Disordered" evidence="1">
    <location>
        <begin position="256"/>
        <end position="289"/>
    </location>
</feature>
<sequence>MNIRLVVVVVVVLVSAGVVSGRQMSGRTAGLFSVADQGREDQSMHHLQGQQGAVLTTTAGGEKGGRNEDGVKHSGYQTLDLFIDGDDDNEHHLFTTQLRKIGRELEDLDNSMHVTDEKERDRTNAPLSRIPKHLLTSSEEERDRTNAPLSRIPKHFLTTDQEERDRTNAPLSRIPKHFLTSSEEESDGSQTVPFLPYTADEGERHALPTPRFLGIDVGDESTNFQAGMWLLGLVAVLASAIPAVFLDTTLGFRRRRRRSQEGEETGRRRRRRRRRRTGTGSRQEGEEMDLDSMVESVLNIIETANIMYAM</sequence>
<feature type="chain" id="PRO_5042248176" evidence="3">
    <location>
        <begin position="22"/>
        <end position="310"/>
    </location>
</feature>
<keyword evidence="5" id="KW-1185">Reference proteome</keyword>
<name>A0AAE1EMI1_PETCI</name>
<accession>A0AAE1EMI1</accession>
<dbReference type="AlphaFoldDB" id="A0AAE1EMI1"/>
<dbReference type="Proteomes" id="UP001286313">
    <property type="component" value="Unassembled WGS sequence"/>
</dbReference>
<feature type="compositionally biased region" description="Basic and acidic residues" evidence="1">
    <location>
        <begin position="114"/>
        <end position="123"/>
    </location>
</feature>
<dbReference type="EMBL" id="JAWQEG010005599">
    <property type="protein sequence ID" value="KAK3857474.1"/>
    <property type="molecule type" value="Genomic_DNA"/>
</dbReference>
<reference evidence="4" key="1">
    <citation type="submission" date="2023-10" db="EMBL/GenBank/DDBJ databases">
        <title>Genome assemblies of two species of porcelain crab, Petrolisthes cinctipes and Petrolisthes manimaculis (Anomura: Porcellanidae).</title>
        <authorList>
            <person name="Angst P."/>
        </authorList>
    </citation>
    <scope>NUCLEOTIDE SEQUENCE</scope>
    <source>
        <strain evidence="4">PB745_01</strain>
        <tissue evidence="4">Gill</tissue>
    </source>
</reference>
<gene>
    <name evidence="4" type="ORF">Pcinc_036279</name>
</gene>
<proteinExistence type="predicted"/>